<dbReference type="PANTHER" id="PTHR43031:SF1">
    <property type="entry name" value="PYRIDINE NUCLEOTIDE-DISULPHIDE OXIDOREDUCTASE"/>
    <property type="match status" value="1"/>
</dbReference>
<evidence type="ECO:0000313" key="2">
    <source>
        <dbReference type="EMBL" id="MUH34879.1"/>
    </source>
</evidence>
<comment type="caution">
    <text evidence="2">The sequence shown here is derived from an EMBL/GenBank/DDBJ whole genome shotgun (WGS) entry which is preliminary data.</text>
</comment>
<dbReference type="InterPro" id="IPR036873">
    <property type="entry name" value="Rhodanese-like_dom_sf"/>
</dbReference>
<evidence type="ECO:0000313" key="3">
    <source>
        <dbReference type="Proteomes" id="UP000540519"/>
    </source>
</evidence>
<dbReference type="InterPro" id="IPR001763">
    <property type="entry name" value="Rhodanese-like_dom"/>
</dbReference>
<dbReference type="Gene3D" id="3.40.250.10">
    <property type="entry name" value="Rhodanese-like domain"/>
    <property type="match status" value="1"/>
</dbReference>
<dbReference type="PROSITE" id="PS50206">
    <property type="entry name" value="RHODANESE_3"/>
    <property type="match status" value="1"/>
</dbReference>
<dbReference type="Proteomes" id="UP000540519">
    <property type="component" value="Unassembled WGS sequence"/>
</dbReference>
<dbReference type="NCBIfam" id="NF045521">
    <property type="entry name" value="rhoda_near_glyco"/>
    <property type="match status" value="1"/>
</dbReference>
<reference evidence="2 3" key="1">
    <citation type="journal article" date="2019" name="Mar. Drugs">
        <title>Comparative Genomics and CAZyme Genome Repertoires of Marine Zobellia amurskyensis KMM 3526(T) and Zobellia laminariae KMM 3676(T).</title>
        <authorList>
            <person name="Chernysheva N."/>
            <person name="Bystritskaya E."/>
            <person name="Stenkova A."/>
            <person name="Golovkin I."/>
            <person name="Nedashkovskaya O."/>
            <person name="Isaeva M."/>
        </authorList>
    </citation>
    <scope>NUCLEOTIDE SEQUENCE [LARGE SCALE GENOMIC DNA]</scope>
    <source>
        <strain evidence="2 3">KMM 3526</strain>
    </source>
</reference>
<protein>
    <submittedName>
        <fullName evidence="2">Rhodanese-like domain-containing protein</fullName>
    </submittedName>
</protein>
<dbReference type="OrthoDB" id="598065at2"/>
<accession>A0A7X3D097</accession>
<sequence>MKTWLSTILFLWVVSISFSQNKIDKTLKKLNKESVEYIHVDALKSDTNPILLDAREKAEFDVSHLKNAIWVGYDTFQLDSVVQKLQNKNSEIIVYCSIGVRSENIGEKLEKAGYTNVKNLYGGIFEWKNEGNPVYDPSGNETEQVHAFNKHWGKLLTSGEKVYDK</sequence>
<dbReference type="PANTHER" id="PTHR43031">
    <property type="entry name" value="FAD-DEPENDENT OXIDOREDUCTASE"/>
    <property type="match status" value="1"/>
</dbReference>
<keyword evidence="3" id="KW-1185">Reference proteome</keyword>
<evidence type="ECO:0000259" key="1">
    <source>
        <dbReference type="PROSITE" id="PS50206"/>
    </source>
</evidence>
<dbReference type="Pfam" id="PF00581">
    <property type="entry name" value="Rhodanese"/>
    <property type="match status" value="1"/>
</dbReference>
<proteinExistence type="predicted"/>
<dbReference type="CDD" id="cd00158">
    <property type="entry name" value="RHOD"/>
    <property type="match status" value="1"/>
</dbReference>
<gene>
    <name evidence="2" type="ORF">D9O36_03420</name>
</gene>
<name>A0A7X3D097_9FLAO</name>
<dbReference type="SMART" id="SM00450">
    <property type="entry name" value="RHOD"/>
    <property type="match status" value="1"/>
</dbReference>
<dbReference type="SUPFAM" id="SSF52821">
    <property type="entry name" value="Rhodanese/Cell cycle control phosphatase"/>
    <property type="match status" value="1"/>
</dbReference>
<dbReference type="RefSeq" id="WP_155598845.1">
    <property type="nucleotide sequence ID" value="NZ_RCNR01000005.1"/>
</dbReference>
<feature type="domain" description="Rhodanese" evidence="1">
    <location>
        <begin position="45"/>
        <end position="136"/>
    </location>
</feature>
<dbReference type="InterPro" id="IPR050229">
    <property type="entry name" value="GlpE_sulfurtransferase"/>
</dbReference>
<organism evidence="2 3">
    <name type="scientific">Zobellia amurskyensis</name>
    <dbReference type="NCBI Taxonomy" id="248905"/>
    <lineage>
        <taxon>Bacteria</taxon>
        <taxon>Pseudomonadati</taxon>
        <taxon>Bacteroidota</taxon>
        <taxon>Flavobacteriia</taxon>
        <taxon>Flavobacteriales</taxon>
        <taxon>Flavobacteriaceae</taxon>
        <taxon>Zobellia</taxon>
    </lineage>
</organism>
<dbReference type="EMBL" id="RCNR01000005">
    <property type="protein sequence ID" value="MUH34879.1"/>
    <property type="molecule type" value="Genomic_DNA"/>
</dbReference>
<dbReference type="AlphaFoldDB" id="A0A7X3D097"/>